<dbReference type="EMBL" id="RXOE01000005">
    <property type="protein sequence ID" value="RTQ32923.1"/>
    <property type="molecule type" value="Genomic_DNA"/>
</dbReference>
<dbReference type="GO" id="GO:0042284">
    <property type="term" value="F:sphingolipid delta-4 desaturase activity"/>
    <property type="evidence" value="ECO:0007669"/>
    <property type="project" value="TreeGrafter"/>
</dbReference>
<dbReference type="CDD" id="cd03510">
    <property type="entry name" value="Rhizobitoxine-FADS-like"/>
    <property type="match status" value="1"/>
</dbReference>
<evidence type="ECO:0000256" key="1">
    <source>
        <dbReference type="SAM" id="Phobius"/>
    </source>
</evidence>
<dbReference type="Proteomes" id="UP000267418">
    <property type="component" value="Unassembled WGS sequence"/>
</dbReference>
<name>A0A3S0Q8N6_9BURK</name>
<sequence length="337" mass="36802">MTATSMGTTLGGQPMRLPFGPQTLQALATLRPWRCAAQILTQWLVCAVVIVLAQRLKQWPVTIAAMLVIATRQHAMLVLMHDAAHCLLARNRRINDVVGNLLLAFPLTLSVARYRAHHFRHHRYLNGEGDPDVADSVIPATRGRFLALLLRDVSGLTTLATLRSANSFGLLGLFSRQSPGSLLDRALAVAFVAVVAALVAGFGVWREFVLYWLLPILLFMPAILRVRGIAEHGGRLGNPARTAARSLRVGWIERFLWAPCHINRHWEHHSCPAVPSYNLPALSRLLAAGDAHCAAANPTMGYFVGPRSLIHELYPAARTNPAPADGAEKGMHGPHGK</sequence>
<keyword evidence="1" id="KW-0812">Transmembrane</keyword>
<evidence type="ECO:0000313" key="3">
    <source>
        <dbReference type="EMBL" id="RTQ32923.1"/>
    </source>
</evidence>
<dbReference type="PANTHER" id="PTHR12879">
    <property type="entry name" value="SPHINGOLIPID DELTA 4 DESATURASE/C-4 HYDROXYLASE PROTEIN DES2"/>
    <property type="match status" value="1"/>
</dbReference>
<feature type="domain" description="Fatty acid desaturase" evidence="2">
    <location>
        <begin position="58"/>
        <end position="288"/>
    </location>
</feature>
<keyword evidence="1" id="KW-1133">Transmembrane helix</keyword>
<dbReference type="RefSeq" id="WP_126472179.1">
    <property type="nucleotide sequence ID" value="NZ_RXOE01000005.1"/>
</dbReference>
<keyword evidence="4" id="KW-1185">Reference proteome</keyword>
<dbReference type="OrthoDB" id="9800167at2"/>
<reference evidence="3 4" key="1">
    <citation type="submission" date="2018-12" db="EMBL/GenBank/DDBJ databases">
        <title>The genome of Variovorax gossypii DSM 100435.</title>
        <authorList>
            <person name="Gao J."/>
            <person name="Sun J."/>
        </authorList>
    </citation>
    <scope>NUCLEOTIDE SEQUENCE [LARGE SCALE GENOMIC DNA]</scope>
    <source>
        <strain evidence="3 4">DSM 100435</strain>
    </source>
</reference>
<comment type="caution">
    <text evidence="3">The sequence shown here is derived from an EMBL/GenBank/DDBJ whole genome shotgun (WGS) entry which is preliminary data.</text>
</comment>
<dbReference type="AlphaFoldDB" id="A0A3S0Q8N6"/>
<dbReference type="Pfam" id="PF00487">
    <property type="entry name" value="FA_desaturase"/>
    <property type="match status" value="1"/>
</dbReference>
<keyword evidence="1" id="KW-0472">Membrane</keyword>
<gene>
    <name evidence="3" type="ORF">EJP69_19680</name>
</gene>
<feature type="transmembrane region" description="Helical" evidence="1">
    <location>
        <begin position="209"/>
        <end position="226"/>
    </location>
</feature>
<accession>A0A3S0Q8N6</accession>
<protein>
    <submittedName>
        <fullName evidence="3">Fatty acid desaturase</fullName>
    </submittedName>
</protein>
<dbReference type="PANTHER" id="PTHR12879:SF8">
    <property type="entry name" value="SPHINGOLIPID DELTA(4)-DESATURASE DES1"/>
    <property type="match status" value="1"/>
</dbReference>
<proteinExistence type="predicted"/>
<dbReference type="GO" id="GO:0016020">
    <property type="term" value="C:membrane"/>
    <property type="evidence" value="ECO:0007669"/>
    <property type="project" value="GOC"/>
</dbReference>
<dbReference type="GO" id="GO:0046513">
    <property type="term" value="P:ceramide biosynthetic process"/>
    <property type="evidence" value="ECO:0007669"/>
    <property type="project" value="TreeGrafter"/>
</dbReference>
<dbReference type="InterPro" id="IPR005804">
    <property type="entry name" value="FA_desaturase_dom"/>
</dbReference>
<feature type="transmembrane region" description="Helical" evidence="1">
    <location>
        <begin position="186"/>
        <end position="203"/>
    </location>
</feature>
<evidence type="ECO:0000259" key="2">
    <source>
        <dbReference type="Pfam" id="PF00487"/>
    </source>
</evidence>
<evidence type="ECO:0000313" key="4">
    <source>
        <dbReference type="Proteomes" id="UP000267418"/>
    </source>
</evidence>
<organism evidence="3 4">
    <name type="scientific">Variovorax gossypii</name>
    <dbReference type="NCBI Taxonomy" id="1679495"/>
    <lineage>
        <taxon>Bacteria</taxon>
        <taxon>Pseudomonadati</taxon>
        <taxon>Pseudomonadota</taxon>
        <taxon>Betaproteobacteria</taxon>
        <taxon>Burkholderiales</taxon>
        <taxon>Comamonadaceae</taxon>
        <taxon>Variovorax</taxon>
    </lineage>
</organism>